<reference evidence="1 2" key="1">
    <citation type="submission" date="2020-02" db="EMBL/GenBank/DDBJ databases">
        <authorList>
            <person name="Li X.-J."/>
            <person name="Feng X.-M."/>
        </authorList>
    </citation>
    <scope>NUCLEOTIDE SEQUENCE [LARGE SCALE GENOMIC DNA]</scope>
    <source>
        <strain evidence="1 2">CGMCC 4.7225</strain>
    </source>
</reference>
<dbReference type="EMBL" id="JAAGOB010000002">
    <property type="protein sequence ID" value="NED94291.1"/>
    <property type="molecule type" value="Genomic_DNA"/>
</dbReference>
<keyword evidence="2" id="KW-1185">Reference proteome</keyword>
<proteinExistence type="predicted"/>
<dbReference type="RefSeq" id="WP_163816013.1">
    <property type="nucleotide sequence ID" value="NZ_JAAGOB010000002.1"/>
</dbReference>
<comment type="caution">
    <text evidence="1">The sequence shown here is derived from an EMBL/GenBank/DDBJ whole genome shotgun (WGS) entry which is preliminary data.</text>
</comment>
<gene>
    <name evidence="1" type="ORF">G1H11_03095</name>
</gene>
<dbReference type="Proteomes" id="UP000469185">
    <property type="component" value="Unassembled WGS sequence"/>
</dbReference>
<evidence type="ECO:0000313" key="1">
    <source>
        <dbReference type="EMBL" id="NED94291.1"/>
    </source>
</evidence>
<name>A0A6N9YGW3_9ACTN</name>
<accession>A0A6N9YGW3</accession>
<protein>
    <submittedName>
        <fullName evidence="1">Uncharacterized protein</fullName>
    </submittedName>
</protein>
<sequence length="90" mass="9731">MAFRDRITHMLDPRTEAEHAAVKVLRDLDGPSLSALTGMIERSRRQGEGDVACSRCGGWPDGPLTFAGRHGTSGELLFTCADCLEGDEPD</sequence>
<dbReference type="AlphaFoldDB" id="A0A6N9YGW3"/>
<organism evidence="1 2">
    <name type="scientific">Phytoactinopolyspora alkaliphila</name>
    <dbReference type="NCBI Taxonomy" id="1783498"/>
    <lineage>
        <taxon>Bacteria</taxon>
        <taxon>Bacillati</taxon>
        <taxon>Actinomycetota</taxon>
        <taxon>Actinomycetes</taxon>
        <taxon>Jiangellales</taxon>
        <taxon>Jiangellaceae</taxon>
        <taxon>Phytoactinopolyspora</taxon>
    </lineage>
</organism>
<evidence type="ECO:0000313" key="2">
    <source>
        <dbReference type="Proteomes" id="UP000469185"/>
    </source>
</evidence>